<evidence type="ECO:0000256" key="26">
    <source>
        <dbReference type="ARBA" id="ARBA00046855"/>
    </source>
</evidence>
<feature type="compositionally biased region" description="Basic and acidic residues" evidence="28">
    <location>
        <begin position="190"/>
        <end position="207"/>
    </location>
</feature>
<dbReference type="PRINTS" id="PR00215">
    <property type="entry name" value="NEUROMODULIN"/>
</dbReference>
<feature type="region of interest" description="Disordered" evidence="28">
    <location>
        <begin position="190"/>
        <end position="410"/>
    </location>
</feature>
<dbReference type="PANTHER" id="PTHR10699">
    <property type="entry name" value="NEUROMODULIN"/>
    <property type="match status" value="1"/>
</dbReference>
<evidence type="ECO:0000256" key="11">
    <source>
        <dbReference type="ARBA" id="ARBA00022490"/>
    </source>
</evidence>
<evidence type="ECO:0000256" key="25">
    <source>
        <dbReference type="ARBA" id="ARBA00034103"/>
    </source>
</evidence>
<dbReference type="EMBL" id="AAGW02015629">
    <property type="status" value="NOT_ANNOTATED_CDS"/>
    <property type="molecule type" value="Genomic_DNA"/>
</dbReference>
<evidence type="ECO:0000256" key="1">
    <source>
        <dbReference type="ARBA" id="ARBA00004279"/>
    </source>
</evidence>
<keyword evidence="12 27" id="KW-0597">Phosphoprotein</keyword>
<keyword evidence="11 27" id="KW-0963">Cytoplasm</keyword>
<dbReference type="EMBL" id="AAGW02015632">
    <property type="status" value="NOT_ANNOTATED_CDS"/>
    <property type="molecule type" value="Genomic_DNA"/>
</dbReference>
<evidence type="ECO:0000256" key="3">
    <source>
        <dbReference type="ARBA" id="ARBA00004489"/>
    </source>
</evidence>
<feature type="region of interest" description="Disordered" evidence="28">
    <location>
        <begin position="73"/>
        <end position="101"/>
    </location>
</feature>
<comment type="subunit">
    <text evidence="26 27">Identified in a complex containing FGFR4, NCAM1, CDH2, PLCG1, FRS2, SRC, SHC1, GAP43 and CTTN. Interacts (via IQ domain) with calmodulin. Binds calmodulin with a greater affinity in the absence of Ca(2+) than in its presence.</text>
</comment>
<dbReference type="Ensembl" id="ENSOCUT00000061409.1">
    <property type="protein sequence ID" value="ENSOCUP00000038356.1"/>
    <property type="gene ID" value="ENSOCUG00000004847.4"/>
</dbReference>
<evidence type="ECO:0000256" key="21">
    <source>
        <dbReference type="ARBA" id="ARBA00023288"/>
    </source>
</evidence>
<dbReference type="CDD" id="cd23767">
    <property type="entry name" value="IQCD"/>
    <property type="match status" value="1"/>
</dbReference>
<dbReference type="GO" id="GO:0014069">
    <property type="term" value="C:postsynaptic density"/>
    <property type="evidence" value="ECO:0007669"/>
    <property type="project" value="TreeGrafter"/>
</dbReference>
<dbReference type="GO" id="GO:0031527">
    <property type="term" value="C:filopodium membrane"/>
    <property type="evidence" value="ECO:0007669"/>
    <property type="project" value="UniProtKB-SubCell"/>
</dbReference>
<keyword evidence="13 27" id="KW-0341">Growth regulation</keyword>
<dbReference type="Bgee" id="ENSOCUG00000004847">
    <property type="expression patterns" value="Expressed in frontal cortex and 17 other cell types or tissues"/>
</dbReference>
<reference evidence="31 32" key="1">
    <citation type="journal article" date="2011" name="Nature">
        <title>A high-resolution map of human evolutionary constraint using 29 mammals.</title>
        <authorList>
            <person name="Lindblad-Toh K."/>
            <person name="Garber M."/>
            <person name="Zuk O."/>
            <person name="Lin M.F."/>
            <person name="Parker B.J."/>
            <person name="Washietl S."/>
            <person name="Kheradpour P."/>
            <person name="Ernst J."/>
            <person name="Jordan G."/>
            <person name="Mauceli E."/>
            <person name="Ward L.D."/>
            <person name="Lowe C.B."/>
            <person name="Holloway A.K."/>
            <person name="Clamp M."/>
            <person name="Gnerre S."/>
            <person name="Alfoldi J."/>
            <person name="Beal K."/>
            <person name="Chang J."/>
            <person name="Clawson H."/>
            <person name="Cuff J."/>
            <person name="Di Palma F."/>
            <person name="Fitzgerald S."/>
            <person name="Flicek P."/>
            <person name="Guttman M."/>
            <person name="Hubisz M.J."/>
            <person name="Jaffe D.B."/>
            <person name="Jungreis I."/>
            <person name="Kent W.J."/>
            <person name="Kostka D."/>
            <person name="Lara M."/>
            <person name="Martins A.L."/>
            <person name="Massingham T."/>
            <person name="Moltke I."/>
            <person name="Raney B.J."/>
            <person name="Rasmussen M.D."/>
            <person name="Robinson J."/>
            <person name="Stark A."/>
            <person name="Vilella A.J."/>
            <person name="Wen J."/>
            <person name="Xie X."/>
            <person name="Zody M.C."/>
            <person name="Baldwin J."/>
            <person name="Bloom T."/>
            <person name="Chin C.W."/>
            <person name="Heiman D."/>
            <person name="Nicol R."/>
            <person name="Nusbaum C."/>
            <person name="Young S."/>
            <person name="Wilkinson J."/>
            <person name="Worley K.C."/>
            <person name="Kovar C.L."/>
            <person name="Muzny D.M."/>
            <person name="Gibbs R.A."/>
            <person name="Cree A."/>
            <person name="Dihn H.H."/>
            <person name="Fowler G."/>
            <person name="Jhangiani S."/>
            <person name="Joshi V."/>
            <person name="Lee S."/>
            <person name="Lewis L.R."/>
            <person name="Nazareth L.V."/>
            <person name="Okwuonu G."/>
            <person name="Santibanez J."/>
            <person name="Warren W.C."/>
            <person name="Mardis E.R."/>
            <person name="Weinstock G.M."/>
            <person name="Wilson R.K."/>
            <person name="Delehaunty K."/>
            <person name="Dooling D."/>
            <person name="Fronik C."/>
            <person name="Fulton L."/>
            <person name="Fulton B."/>
            <person name="Graves T."/>
            <person name="Minx P."/>
            <person name="Sodergren E."/>
            <person name="Birney E."/>
            <person name="Margulies E.H."/>
            <person name="Herrero J."/>
            <person name="Green E.D."/>
            <person name="Haussler D."/>
            <person name="Siepel A."/>
            <person name="Goldman N."/>
            <person name="Pollard K.S."/>
            <person name="Pedersen J.S."/>
            <person name="Lander E.S."/>
            <person name="Kellis M."/>
        </authorList>
    </citation>
    <scope>NUCLEOTIDE SEQUENCE [LARGE SCALE GENOMIC DNA]</scope>
    <source>
        <strain evidence="31 32">Thorbecke inbred</strain>
    </source>
</reference>
<feature type="compositionally biased region" description="Basic and acidic residues" evidence="28">
    <location>
        <begin position="332"/>
        <end position="344"/>
    </location>
</feature>
<evidence type="ECO:0000256" key="7">
    <source>
        <dbReference type="ARBA" id="ARBA00005890"/>
    </source>
</evidence>
<dbReference type="SMART" id="SM00015">
    <property type="entry name" value="IQ"/>
    <property type="match status" value="1"/>
</dbReference>
<keyword evidence="14 27" id="KW-0221">Differentiation</keyword>
<evidence type="ECO:0000256" key="12">
    <source>
        <dbReference type="ARBA" id="ARBA00022553"/>
    </source>
</evidence>
<keyword evidence="15 27" id="KW-0112">Calmodulin-binding</keyword>
<dbReference type="InterPro" id="IPR000048">
    <property type="entry name" value="IQ_motif_EF-hand-BS"/>
</dbReference>
<keyword evidence="17 27" id="KW-0770">Synapse</keyword>
<dbReference type="GeneTree" id="ENSGT00730000111265"/>
<keyword evidence="9 27" id="KW-0217">Developmental protein</keyword>
<dbReference type="GO" id="GO:0001786">
    <property type="term" value="F:phosphatidylserine binding"/>
    <property type="evidence" value="ECO:0007669"/>
    <property type="project" value="TreeGrafter"/>
</dbReference>
<dbReference type="Proteomes" id="UP000001811">
    <property type="component" value="Chromosome 14"/>
</dbReference>
<sequence>ANIPTPKAQAALPKAARSRRTHTDFPLPPAGQAFLSPTLRAPARGPLLLRLPWAFARLRPPFGVISSLCFGGAPTSQTRPRDGGRDGRNGRSLGRGAGPACAGRSLRSLLRPNAEAATRRLQAAGSRLQCHQPSESRFPIHGAPRNSVLLKRTSRNSCLGAHCCCWLLREQKPQSLPLGLAAGLQVEKNDEDQKIEQDGIKPEDKAHKAATKIQASFRGHITRKKLKGEKKGDAQAAEADEKKEEAPAADGVEKKEGEGSAATEAAPGSGAKADETGKAGETPSEEKKAEGAADAATEQAAPQAPAPSEEKAGSAETESATKAAPDNSPSSKAEDAAAKEEPKQADVPAAVTAAAATTPAAEEAAAQPPTETAESSQAEEKIEAVDETKPKESARQDEGKEEGEADQEHA</sequence>
<dbReference type="Pfam" id="PF06614">
    <property type="entry name" value="Neuromodulin"/>
    <property type="match status" value="1"/>
</dbReference>
<keyword evidence="10 27" id="KW-1003">Cell membrane</keyword>
<dbReference type="GO" id="GO:0031103">
    <property type="term" value="P:axon regeneration"/>
    <property type="evidence" value="ECO:0007669"/>
    <property type="project" value="TreeGrafter"/>
</dbReference>
<organism evidence="31 32">
    <name type="scientific">Oryctolagus cuniculus</name>
    <name type="common">Rabbit</name>
    <dbReference type="NCBI Taxonomy" id="9986"/>
    <lineage>
        <taxon>Eukaryota</taxon>
        <taxon>Metazoa</taxon>
        <taxon>Chordata</taxon>
        <taxon>Craniata</taxon>
        <taxon>Vertebrata</taxon>
        <taxon>Euteleostomi</taxon>
        <taxon>Mammalia</taxon>
        <taxon>Eutheria</taxon>
        <taxon>Euarchontoglires</taxon>
        <taxon>Glires</taxon>
        <taxon>Lagomorpha</taxon>
        <taxon>Leporidae</taxon>
        <taxon>Oryctolagus</taxon>
    </lineage>
</organism>
<evidence type="ECO:0000256" key="2">
    <source>
        <dbReference type="ARBA" id="ARBA00004484"/>
    </source>
</evidence>
<accession>A0A5F9CXN2</accession>
<evidence type="ECO:0000256" key="10">
    <source>
        <dbReference type="ARBA" id="ARBA00022475"/>
    </source>
</evidence>
<dbReference type="GO" id="GO:0040008">
    <property type="term" value="P:regulation of growth"/>
    <property type="evidence" value="ECO:0007669"/>
    <property type="project" value="UniProtKB-UniRule"/>
</dbReference>
<dbReference type="GO" id="GO:0043204">
    <property type="term" value="C:perikaryon"/>
    <property type="evidence" value="ECO:0007669"/>
    <property type="project" value="UniProtKB-SubCell"/>
</dbReference>
<evidence type="ECO:0000256" key="5">
    <source>
        <dbReference type="ARBA" id="ARBA00004503"/>
    </source>
</evidence>
<feature type="compositionally biased region" description="Low complexity" evidence="28">
    <location>
        <begin position="345"/>
        <end position="374"/>
    </location>
</feature>
<dbReference type="Pfam" id="PF10580">
    <property type="entry name" value="Neuromodulin_N"/>
    <property type="match status" value="1"/>
</dbReference>
<dbReference type="GO" id="GO:0032584">
    <property type="term" value="C:growth cone membrane"/>
    <property type="evidence" value="ECO:0007669"/>
    <property type="project" value="UniProtKB-SubCell"/>
</dbReference>
<evidence type="ECO:0000256" key="19">
    <source>
        <dbReference type="ARBA" id="ARBA00023139"/>
    </source>
</evidence>
<evidence type="ECO:0000256" key="15">
    <source>
        <dbReference type="ARBA" id="ARBA00022860"/>
    </source>
</evidence>
<dbReference type="STRING" id="9986.ENSOCUP00000038356"/>
<keyword evidence="18" id="KW-0472">Membrane</keyword>
<dbReference type="EMBL" id="AAGW02015628">
    <property type="status" value="NOT_ANNOTATED_CDS"/>
    <property type="molecule type" value="Genomic_DNA"/>
</dbReference>
<dbReference type="InterPro" id="IPR001422">
    <property type="entry name" value="Neuromodulin"/>
</dbReference>
<dbReference type="InParanoid" id="A0A5F9CXN2"/>
<dbReference type="PANTHER" id="PTHR10699:SF15">
    <property type="entry name" value="NEUROMODULIN"/>
    <property type="match status" value="1"/>
</dbReference>
<dbReference type="Pfam" id="PF00612">
    <property type="entry name" value="IQ"/>
    <property type="match status" value="1"/>
</dbReference>
<dbReference type="GO" id="GO:0005737">
    <property type="term" value="C:cytoplasm"/>
    <property type="evidence" value="ECO:0007669"/>
    <property type="project" value="UniProtKB-SubCell"/>
</dbReference>
<evidence type="ECO:0000256" key="8">
    <source>
        <dbReference type="ARBA" id="ARBA00021591"/>
    </source>
</evidence>
<dbReference type="FunCoup" id="A0A5F9CXN2">
    <property type="interactions" value="37"/>
</dbReference>
<evidence type="ECO:0000313" key="32">
    <source>
        <dbReference type="Proteomes" id="UP000001811"/>
    </source>
</evidence>
<feature type="compositionally biased region" description="Basic and acidic residues" evidence="28">
    <location>
        <begin position="79"/>
        <end position="89"/>
    </location>
</feature>
<evidence type="ECO:0000256" key="20">
    <source>
        <dbReference type="ARBA" id="ARBA00023273"/>
    </source>
</evidence>
<feature type="domain" description="Neuromodulin N-terminal" evidence="30">
    <location>
        <begin position="185"/>
        <end position="206"/>
    </location>
</feature>
<evidence type="ECO:0000256" key="18">
    <source>
        <dbReference type="ARBA" id="ARBA00023136"/>
    </source>
</evidence>
<dbReference type="GO" id="GO:0035727">
    <property type="term" value="F:lysophosphatidic acid binding"/>
    <property type="evidence" value="ECO:0007669"/>
    <property type="project" value="TreeGrafter"/>
</dbReference>
<evidence type="ECO:0000256" key="24">
    <source>
        <dbReference type="ARBA" id="ARBA00033250"/>
    </source>
</evidence>
<dbReference type="InterPro" id="IPR033137">
    <property type="entry name" value="Neuromodulin_P_site"/>
</dbReference>
<name>A0A5F9CXN2_RABIT</name>
<dbReference type="PROSITE" id="PS00413">
    <property type="entry name" value="NEUROMODULIN_2"/>
    <property type="match status" value="1"/>
</dbReference>
<comment type="similarity">
    <text evidence="7 27">Belongs to the neuromodulin family.</text>
</comment>
<dbReference type="InterPro" id="IPR017454">
    <property type="entry name" value="Neuromodulin_C"/>
</dbReference>
<evidence type="ECO:0000256" key="6">
    <source>
        <dbReference type="ARBA" id="ARBA00004516"/>
    </source>
</evidence>
<dbReference type="Gene3D" id="1.20.5.190">
    <property type="match status" value="1"/>
</dbReference>
<keyword evidence="19 27" id="KW-0564">Palmitate</keyword>
<dbReference type="GO" id="GO:1901981">
    <property type="term" value="F:phosphatidylinositol phosphate binding"/>
    <property type="evidence" value="ECO:0007669"/>
    <property type="project" value="TreeGrafter"/>
</dbReference>
<feature type="compositionally biased region" description="Basic and acidic residues" evidence="28">
    <location>
        <begin position="272"/>
        <end position="291"/>
    </location>
</feature>
<dbReference type="AlphaFoldDB" id="A0A5F9CXN2"/>
<gene>
    <name evidence="31" type="primary">GAP43</name>
</gene>
<dbReference type="GO" id="GO:0016198">
    <property type="term" value="P:axon choice point recognition"/>
    <property type="evidence" value="ECO:0007669"/>
    <property type="project" value="TreeGrafter"/>
</dbReference>
<evidence type="ECO:0000256" key="14">
    <source>
        <dbReference type="ARBA" id="ARBA00022782"/>
    </source>
</evidence>
<keyword evidence="32" id="KW-1185">Reference proteome</keyword>
<evidence type="ECO:0000256" key="13">
    <source>
        <dbReference type="ARBA" id="ARBA00022604"/>
    </source>
</evidence>
<dbReference type="EMBL" id="AAGW02015630">
    <property type="status" value="NOT_ANNOTATED_CDS"/>
    <property type="molecule type" value="Genomic_DNA"/>
</dbReference>
<comment type="PTM">
    <text evidence="27">Palmitoylated. Palmitoylation is essential for plasma membrane association.</text>
</comment>
<keyword evidence="16 27" id="KW-0524">Neurogenesis</keyword>
<evidence type="ECO:0000313" key="31">
    <source>
        <dbReference type="Ensembl" id="ENSOCUP00000038356.1"/>
    </source>
</evidence>
<proteinExistence type="inferred from homology"/>
<keyword evidence="21 27" id="KW-0449">Lipoprotein</keyword>
<feature type="compositionally biased region" description="Low complexity" evidence="28">
    <location>
        <begin position="292"/>
        <end position="307"/>
    </location>
</feature>
<comment type="function">
    <text evidence="22 27">This protein is associated with nerve growth. It is a major component of the motile 'growth cones' that form the tips of elongating axons. Plays a role in axonal and dendritic filopodia induction.</text>
</comment>
<comment type="subcellular location">
    <subcellularLocation>
        <location evidence="27">Cell membrane</location>
        <topology evidence="27">Peripheral membrane protein</topology>
        <orientation evidence="27">Cytoplasmic side</orientation>
    </subcellularLocation>
    <subcellularLocation>
        <location evidence="5 27">Cell projection</location>
        <location evidence="5 27">Growth cone membrane</location>
        <topology evidence="5 27">Peripheral membrane protein</topology>
        <orientation evidence="5 27">Cytoplasmic side</orientation>
    </subcellularLocation>
    <subcellularLocation>
        <location evidence="25 27">Synapse</location>
    </subcellularLocation>
    <subcellularLocation>
        <location evidence="6 27">Cell projection</location>
        <location evidence="6 27">Filopodium membrane</location>
        <topology evidence="6 27">Peripheral membrane protein</topology>
    </subcellularLocation>
    <subcellularLocation>
        <location evidence="2 27">Perikaryon</location>
    </subcellularLocation>
    <subcellularLocation>
        <location evidence="1 27">Cell projection</location>
        <location evidence="1 27">Dendrite</location>
    </subcellularLocation>
    <subcellularLocation>
        <location evidence="3 27">Cell projection</location>
        <location evidence="3 27">Axon</location>
    </subcellularLocation>
    <subcellularLocation>
        <location evidence="4 27">Cytoplasm</location>
    </subcellularLocation>
    <text evidence="27">Cytoplasmic surface of growth cone and synaptic plasma membranes.</text>
</comment>
<evidence type="ECO:0000256" key="23">
    <source>
        <dbReference type="ARBA" id="ARBA00030597"/>
    </source>
</evidence>
<evidence type="ECO:0000259" key="29">
    <source>
        <dbReference type="Pfam" id="PF06614"/>
    </source>
</evidence>
<dbReference type="PROSITE" id="PS50096">
    <property type="entry name" value="IQ"/>
    <property type="match status" value="1"/>
</dbReference>
<evidence type="ECO:0000256" key="17">
    <source>
        <dbReference type="ARBA" id="ARBA00023018"/>
    </source>
</evidence>
<dbReference type="GO" id="GO:0042246">
    <property type="term" value="P:tissue regeneration"/>
    <property type="evidence" value="ECO:0007669"/>
    <property type="project" value="TreeGrafter"/>
</dbReference>
<dbReference type="GO" id="GO:0030425">
    <property type="term" value="C:dendrite"/>
    <property type="evidence" value="ECO:0007669"/>
    <property type="project" value="UniProtKB-SubCell"/>
</dbReference>
<feature type="compositionally biased region" description="Basic and acidic residues" evidence="28">
    <location>
        <begin position="229"/>
        <end position="258"/>
    </location>
</feature>
<evidence type="ECO:0000256" key="4">
    <source>
        <dbReference type="ARBA" id="ARBA00004496"/>
    </source>
</evidence>
<keyword evidence="20 27" id="KW-0966">Cell projection</keyword>
<feature type="compositionally biased region" description="Acidic residues" evidence="28">
    <location>
        <begin position="399"/>
        <end position="410"/>
    </location>
</feature>
<feature type="region of interest" description="Disordered" evidence="28">
    <location>
        <begin position="1"/>
        <end position="29"/>
    </location>
</feature>
<evidence type="ECO:0000256" key="9">
    <source>
        <dbReference type="ARBA" id="ARBA00022473"/>
    </source>
</evidence>
<dbReference type="GO" id="GO:0005516">
    <property type="term" value="F:calmodulin binding"/>
    <property type="evidence" value="ECO:0007669"/>
    <property type="project" value="UniProtKB-UniRule"/>
</dbReference>
<protein>
    <recommendedName>
        <fullName evidence="8 27">Neuromodulin</fullName>
    </recommendedName>
    <alternativeName>
        <fullName evidence="23 27">Axonal membrane protein GAP-43</fullName>
    </alternativeName>
    <alternativeName>
        <fullName evidence="24 27">Growth-associated protein 43</fullName>
    </alternativeName>
</protein>
<evidence type="ECO:0000259" key="30">
    <source>
        <dbReference type="Pfam" id="PF10580"/>
    </source>
</evidence>
<evidence type="ECO:0000256" key="16">
    <source>
        <dbReference type="ARBA" id="ARBA00022902"/>
    </source>
</evidence>
<reference evidence="31" key="3">
    <citation type="submission" date="2025-09" db="UniProtKB">
        <authorList>
            <consortium name="Ensembl"/>
        </authorList>
    </citation>
    <scope>IDENTIFICATION</scope>
    <source>
        <strain evidence="31">Thorbecke</strain>
    </source>
</reference>
<feature type="compositionally biased region" description="Basic and acidic residues" evidence="28">
    <location>
        <begin position="378"/>
        <end position="398"/>
    </location>
</feature>
<feature type="domain" description="Neuromodulin C-terminal" evidence="29">
    <location>
        <begin position="241"/>
        <end position="410"/>
    </location>
</feature>
<evidence type="ECO:0000256" key="27">
    <source>
        <dbReference type="RuleBase" id="RU368113"/>
    </source>
</evidence>
<reference evidence="31" key="2">
    <citation type="submission" date="2025-08" db="UniProtKB">
        <authorList>
            <consortium name="Ensembl"/>
        </authorList>
    </citation>
    <scope>IDENTIFICATION</scope>
    <source>
        <strain evidence="31">Thorbecke</strain>
    </source>
</reference>
<evidence type="ECO:0000256" key="28">
    <source>
        <dbReference type="SAM" id="MobiDB-lite"/>
    </source>
</evidence>
<dbReference type="FunFam" id="1.20.5.190:FF:000075">
    <property type="entry name" value="Neuromodulin"/>
    <property type="match status" value="1"/>
</dbReference>
<dbReference type="InterPro" id="IPR018947">
    <property type="entry name" value="Neuromodulin_N"/>
</dbReference>
<dbReference type="EMBL" id="AAGW02015631">
    <property type="status" value="NOT_ANNOTATED_CDS"/>
    <property type="molecule type" value="Genomic_DNA"/>
</dbReference>
<evidence type="ECO:0000256" key="22">
    <source>
        <dbReference type="ARBA" id="ARBA00025215"/>
    </source>
</evidence>